<dbReference type="AlphaFoldDB" id="A0ABD0TZI3"/>
<keyword evidence="2" id="KW-1185">Reference proteome</keyword>
<evidence type="ECO:0000313" key="2">
    <source>
        <dbReference type="Proteomes" id="UP001552299"/>
    </source>
</evidence>
<dbReference type="EMBL" id="JANQDX010000019">
    <property type="protein sequence ID" value="KAL0905007.1"/>
    <property type="molecule type" value="Genomic_DNA"/>
</dbReference>
<sequence length="325" mass="34511">MEKVPEYKNSIVQVPAADLPLVLHATTSRGEEGTNAAQKYKNLDMTAVVKACKGKGFFLETKESLPDVDTSFSVASHPPEPVDVDLMRTVYVSIDGNRPDAGCLIKGLSVNGSFIEDLSVRDPGMKPNASPLSSIESLVEEARPSGTLPSPLSVDKASQSMDNTYLMQDSTEKECVWDASLPPSSNVSPLSSIGSTIVTTKSAINSCSSTYRSDGVTSDGILSGKMNCESTKASAMGDLVESAKTSMSRASDSSGLSDDSNWSNITGTFCVQPACMEQPSSVCIQPSCFIPRLFSQRKGVGSSSKRLVGNTDSNSGGKYLDFEFF</sequence>
<evidence type="ECO:0000313" key="1">
    <source>
        <dbReference type="EMBL" id="KAL0905007.1"/>
    </source>
</evidence>
<accession>A0ABD0TZI3</accession>
<organism evidence="1 2">
    <name type="scientific">Dendrobium thyrsiflorum</name>
    <name type="common">Pinecone-like raceme dendrobium</name>
    <name type="synonym">Orchid</name>
    <dbReference type="NCBI Taxonomy" id="117978"/>
    <lineage>
        <taxon>Eukaryota</taxon>
        <taxon>Viridiplantae</taxon>
        <taxon>Streptophyta</taxon>
        <taxon>Embryophyta</taxon>
        <taxon>Tracheophyta</taxon>
        <taxon>Spermatophyta</taxon>
        <taxon>Magnoliopsida</taxon>
        <taxon>Liliopsida</taxon>
        <taxon>Asparagales</taxon>
        <taxon>Orchidaceae</taxon>
        <taxon>Epidendroideae</taxon>
        <taxon>Malaxideae</taxon>
        <taxon>Dendrobiinae</taxon>
        <taxon>Dendrobium</taxon>
    </lineage>
</organism>
<dbReference type="Proteomes" id="UP001552299">
    <property type="component" value="Unassembled WGS sequence"/>
</dbReference>
<name>A0ABD0TZI3_DENTH</name>
<reference evidence="1 2" key="1">
    <citation type="journal article" date="2024" name="Plant Biotechnol. J.">
        <title>Dendrobium thyrsiflorum genome and its molecular insights into genes involved in important horticultural traits.</title>
        <authorList>
            <person name="Chen B."/>
            <person name="Wang J.Y."/>
            <person name="Zheng P.J."/>
            <person name="Li K.L."/>
            <person name="Liang Y.M."/>
            <person name="Chen X.F."/>
            <person name="Zhang C."/>
            <person name="Zhao X."/>
            <person name="He X."/>
            <person name="Zhang G.Q."/>
            <person name="Liu Z.J."/>
            <person name="Xu Q."/>
        </authorList>
    </citation>
    <scope>NUCLEOTIDE SEQUENCE [LARGE SCALE GENOMIC DNA]</scope>
    <source>
        <strain evidence="1">GZMU011</strain>
    </source>
</reference>
<proteinExistence type="predicted"/>
<comment type="caution">
    <text evidence="1">The sequence shown here is derived from an EMBL/GenBank/DDBJ whole genome shotgun (WGS) entry which is preliminary data.</text>
</comment>
<gene>
    <name evidence="1" type="ORF">M5K25_027177</name>
</gene>
<protein>
    <submittedName>
        <fullName evidence="1">Uncharacterized protein</fullName>
    </submittedName>
</protein>